<evidence type="ECO:0000256" key="5">
    <source>
        <dbReference type="ARBA" id="ARBA00022692"/>
    </source>
</evidence>
<dbReference type="AlphaFoldDB" id="A0A7Z0PFZ9"/>
<evidence type="ECO:0000256" key="10">
    <source>
        <dbReference type="SAM" id="Phobius"/>
    </source>
</evidence>
<dbReference type="EMBL" id="JABMKT010000014">
    <property type="protein sequence ID" value="NYV27857.1"/>
    <property type="molecule type" value="Genomic_DNA"/>
</dbReference>
<keyword evidence="5 10" id="KW-0812">Transmembrane</keyword>
<dbReference type="GO" id="GO:0005886">
    <property type="term" value="C:plasma membrane"/>
    <property type="evidence" value="ECO:0007669"/>
    <property type="project" value="UniProtKB-SubCell"/>
</dbReference>
<dbReference type="Pfam" id="PF01554">
    <property type="entry name" value="MatE"/>
    <property type="match status" value="2"/>
</dbReference>
<comment type="subcellular location">
    <subcellularLocation>
        <location evidence="1">Cell membrane</location>
        <topology evidence="1">Multi-pass membrane protein</topology>
    </subcellularLocation>
</comment>
<feature type="transmembrane region" description="Helical" evidence="10">
    <location>
        <begin position="96"/>
        <end position="116"/>
    </location>
</feature>
<feature type="transmembrane region" description="Helical" evidence="10">
    <location>
        <begin position="168"/>
        <end position="189"/>
    </location>
</feature>
<evidence type="ECO:0000256" key="6">
    <source>
        <dbReference type="ARBA" id="ARBA00022989"/>
    </source>
</evidence>
<feature type="transmembrane region" description="Helical" evidence="10">
    <location>
        <begin position="242"/>
        <end position="264"/>
    </location>
</feature>
<dbReference type="InterPro" id="IPR002528">
    <property type="entry name" value="MATE_fam"/>
</dbReference>
<evidence type="ECO:0000256" key="4">
    <source>
        <dbReference type="ARBA" id="ARBA00022475"/>
    </source>
</evidence>
<name>A0A7Z0PFZ9_9FUSO</name>
<evidence type="ECO:0000256" key="8">
    <source>
        <dbReference type="ARBA" id="ARBA00023136"/>
    </source>
</evidence>
<evidence type="ECO:0000256" key="7">
    <source>
        <dbReference type="ARBA" id="ARBA00023065"/>
    </source>
</evidence>
<dbReference type="Proteomes" id="UP000526184">
    <property type="component" value="Unassembled WGS sequence"/>
</dbReference>
<dbReference type="InterPro" id="IPR048279">
    <property type="entry name" value="MdtK-like"/>
</dbReference>
<feature type="transmembrane region" description="Helical" evidence="10">
    <location>
        <begin position="136"/>
        <end position="156"/>
    </location>
</feature>
<dbReference type="RefSeq" id="WP_180135899.1">
    <property type="nucleotide sequence ID" value="NZ_JABMKT010000014.1"/>
</dbReference>
<feature type="transmembrane region" description="Helical" evidence="10">
    <location>
        <begin position="391"/>
        <end position="413"/>
    </location>
</feature>
<dbReference type="PANTHER" id="PTHR43298">
    <property type="entry name" value="MULTIDRUG RESISTANCE PROTEIN NORM-RELATED"/>
    <property type="match status" value="1"/>
</dbReference>
<feature type="transmembrane region" description="Helical" evidence="10">
    <location>
        <begin position="284"/>
        <end position="306"/>
    </location>
</feature>
<feature type="transmembrane region" description="Helical" evidence="10">
    <location>
        <begin position="419"/>
        <end position="438"/>
    </location>
</feature>
<evidence type="ECO:0000256" key="2">
    <source>
        <dbReference type="ARBA" id="ARBA00022448"/>
    </source>
</evidence>
<keyword evidence="6 10" id="KW-1133">Transmembrane helix</keyword>
<evidence type="ECO:0000313" key="11">
    <source>
        <dbReference type="EMBL" id="NYV27857.1"/>
    </source>
</evidence>
<accession>A0A7Z0PFZ9</accession>
<keyword evidence="8 10" id="KW-0472">Membrane</keyword>
<dbReference type="GO" id="GO:0006811">
    <property type="term" value="P:monoatomic ion transport"/>
    <property type="evidence" value="ECO:0007669"/>
    <property type="project" value="UniProtKB-KW"/>
</dbReference>
<keyword evidence="7" id="KW-0406">Ion transport</keyword>
<dbReference type="InterPro" id="IPR050222">
    <property type="entry name" value="MATE_MdtK"/>
</dbReference>
<dbReference type="NCBIfam" id="TIGR00797">
    <property type="entry name" value="matE"/>
    <property type="match status" value="1"/>
</dbReference>
<protein>
    <recommendedName>
        <fullName evidence="9">Multidrug-efflux transporter</fullName>
    </recommendedName>
</protein>
<dbReference type="GO" id="GO:0015297">
    <property type="term" value="F:antiporter activity"/>
    <property type="evidence" value="ECO:0007669"/>
    <property type="project" value="UniProtKB-KW"/>
</dbReference>
<evidence type="ECO:0000313" key="12">
    <source>
        <dbReference type="Proteomes" id="UP000526184"/>
    </source>
</evidence>
<evidence type="ECO:0000256" key="9">
    <source>
        <dbReference type="ARBA" id="ARBA00031636"/>
    </source>
</evidence>
<sequence length="451" mass="50552">MRRRIDLTEGRVGLNLFRLAFPIILTSLMSILYNLTDIKFISYYLGDDAVSSATAASFYISLSYALLFITKNSAQIYVAQSVGANRKNSAKRYARVSLIISVFFSIVYGLITYMFAEYFIRMVGVKSPHYLYPAVDFLRISTFGFIFLFLSQNLSAIINGQGDTLGPFIFLSLGVILNIFLDYLFLGILPFGIKGAAIATVLSQLISVILLIMYLKRKNSIFRNMRFFKLDDIKYYRKIIRLGLPSGISQALFTFISIIIAKMIANVDESILGVQRLGIQFESFSWNVAGGFAAAVATFIGHNYGAGKYDRILKIYKVSVISITGFCMILTGIFVFFARPLYSMFFVDQKLIEEGVRYLTIIGLAQVPQGIEIITTGAFNGVGKTKEPNLIGIIGTSLRIPIIMITLPAFGLLAIWWTIHFSMLFKGLASVVVFLIVWKKQLEYLNITVEI</sequence>
<comment type="caution">
    <text evidence="11">The sequence shown here is derived from an EMBL/GenBank/DDBJ whole genome shotgun (WGS) entry which is preliminary data.</text>
</comment>
<gene>
    <name evidence="11" type="ORF">HP397_03340</name>
</gene>
<feature type="transmembrane region" description="Helical" evidence="10">
    <location>
        <begin position="53"/>
        <end position="70"/>
    </location>
</feature>
<keyword evidence="2" id="KW-0813">Transport</keyword>
<dbReference type="PIRSF" id="PIRSF006603">
    <property type="entry name" value="DinF"/>
    <property type="match status" value="1"/>
</dbReference>
<keyword evidence="4" id="KW-1003">Cell membrane</keyword>
<keyword evidence="12" id="KW-1185">Reference proteome</keyword>
<feature type="transmembrane region" description="Helical" evidence="10">
    <location>
        <begin position="12"/>
        <end position="33"/>
    </location>
</feature>
<keyword evidence="3" id="KW-0050">Antiport</keyword>
<feature type="transmembrane region" description="Helical" evidence="10">
    <location>
        <begin position="195"/>
        <end position="215"/>
    </location>
</feature>
<evidence type="ECO:0000256" key="1">
    <source>
        <dbReference type="ARBA" id="ARBA00004651"/>
    </source>
</evidence>
<feature type="transmembrane region" description="Helical" evidence="10">
    <location>
        <begin position="318"/>
        <end position="338"/>
    </location>
</feature>
<dbReference type="GO" id="GO:0042910">
    <property type="term" value="F:xenobiotic transmembrane transporter activity"/>
    <property type="evidence" value="ECO:0007669"/>
    <property type="project" value="InterPro"/>
</dbReference>
<dbReference type="CDD" id="cd13140">
    <property type="entry name" value="MATE_like_1"/>
    <property type="match status" value="1"/>
</dbReference>
<feature type="transmembrane region" description="Helical" evidence="10">
    <location>
        <begin position="358"/>
        <end position="379"/>
    </location>
</feature>
<proteinExistence type="predicted"/>
<dbReference type="PANTHER" id="PTHR43298:SF2">
    <property type="entry name" value="FMN_FAD EXPORTER YEEO-RELATED"/>
    <property type="match status" value="1"/>
</dbReference>
<reference evidence="11 12" key="1">
    <citation type="submission" date="2020-05" db="EMBL/GenBank/DDBJ databases">
        <title>Streptobacillus felis strain LHL191014123.</title>
        <authorList>
            <person name="Fawzy A."/>
            <person name="Rau J."/>
            <person name="Risse K."/>
            <person name="Schauerte N."/>
            <person name="Geiger C."/>
            <person name="Blom J."/>
            <person name="Imirzalioglu C."/>
            <person name="Falgenhauer J."/>
            <person name="Bach A."/>
            <person name="Herden C."/>
            <person name="Eisenberg T."/>
        </authorList>
    </citation>
    <scope>NUCLEOTIDE SEQUENCE [LARGE SCALE GENOMIC DNA]</scope>
    <source>
        <strain evidence="11 12">LHL191014123</strain>
    </source>
</reference>
<evidence type="ECO:0000256" key="3">
    <source>
        <dbReference type="ARBA" id="ARBA00022449"/>
    </source>
</evidence>
<organism evidence="11 12">
    <name type="scientific">Streptobacillus felis</name>
    <dbReference type="NCBI Taxonomy" id="1384509"/>
    <lineage>
        <taxon>Bacteria</taxon>
        <taxon>Fusobacteriati</taxon>
        <taxon>Fusobacteriota</taxon>
        <taxon>Fusobacteriia</taxon>
        <taxon>Fusobacteriales</taxon>
        <taxon>Leptotrichiaceae</taxon>
        <taxon>Streptobacillus</taxon>
    </lineage>
</organism>